<feature type="domain" description="Sialidase" evidence="1">
    <location>
        <begin position="109"/>
        <end position="399"/>
    </location>
</feature>
<dbReference type="RefSeq" id="WP_379664105.1">
    <property type="nucleotide sequence ID" value="NZ_JBHUDG010000050.1"/>
</dbReference>
<proteinExistence type="predicted"/>
<dbReference type="CDD" id="cd15482">
    <property type="entry name" value="Sialidase_non-viral"/>
    <property type="match status" value="1"/>
</dbReference>
<dbReference type="PANTHER" id="PTHR43752">
    <property type="entry name" value="BNR/ASP-BOX REPEAT FAMILY PROTEIN"/>
    <property type="match status" value="1"/>
</dbReference>
<evidence type="ECO:0000313" key="2">
    <source>
        <dbReference type="EMBL" id="MFD1631739.1"/>
    </source>
</evidence>
<dbReference type="Pfam" id="PF13088">
    <property type="entry name" value="BNR_2"/>
    <property type="match status" value="1"/>
</dbReference>
<keyword evidence="2" id="KW-0326">Glycosidase</keyword>
<dbReference type="EMBL" id="JBHUDG010000050">
    <property type="protein sequence ID" value="MFD1631739.1"/>
    <property type="molecule type" value="Genomic_DNA"/>
</dbReference>
<dbReference type="PROSITE" id="PS51257">
    <property type="entry name" value="PROKAR_LIPOPROTEIN"/>
    <property type="match status" value="1"/>
</dbReference>
<keyword evidence="2" id="KW-0378">Hydrolase</keyword>
<gene>
    <name evidence="2" type="ORF">ACFSAH_17835</name>
</gene>
<organism evidence="2 3">
    <name type="scientific">Pseudopedobacter beijingensis</name>
    <dbReference type="NCBI Taxonomy" id="1207056"/>
    <lineage>
        <taxon>Bacteria</taxon>
        <taxon>Pseudomonadati</taxon>
        <taxon>Bacteroidota</taxon>
        <taxon>Sphingobacteriia</taxon>
        <taxon>Sphingobacteriales</taxon>
        <taxon>Sphingobacteriaceae</taxon>
        <taxon>Pseudopedobacter</taxon>
    </lineage>
</organism>
<dbReference type="Proteomes" id="UP001597118">
    <property type="component" value="Unassembled WGS sequence"/>
</dbReference>
<accession>A0ABW4IHA6</accession>
<name>A0ABW4IHA6_9SPHI</name>
<keyword evidence="3" id="KW-1185">Reference proteome</keyword>
<dbReference type="GO" id="GO:0004308">
    <property type="term" value="F:exo-alpha-sialidase activity"/>
    <property type="evidence" value="ECO:0007669"/>
    <property type="project" value="UniProtKB-EC"/>
</dbReference>
<evidence type="ECO:0000313" key="3">
    <source>
        <dbReference type="Proteomes" id="UP001597118"/>
    </source>
</evidence>
<dbReference type="SUPFAM" id="SSF50939">
    <property type="entry name" value="Sialidases"/>
    <property type="match status" value="1"/>
</dbReference>
<reference evidence="3" key="1">
    <citation type="journal article" date="2019" name="Int. J. Syst. Evol. Microbiol.">
        <title>The Global Catalogue of Microorganisms (GCM) 10K type strain sequencing project: providing services to taxonomists for standard genome sequencing and annotation.</title>
        <authorList>
            <consortium name="The Broad Institute Genomics Platform"/>
            <consortium name="The Broad Institute Genome Sequencing Center for Infectious Disease"/>
            <person name="Wu L."/>
            <person name="Ma J."/>
        </authorList>
    </citation>
    <scope>NUCLEOTIDE SEQUENCE [LARGE SCALE GENOMIC DNA]</scope>
    <source>
        <strain evidence="3">CCUG 53762</strain>
    </source>
</reference>
<comment type="caution">
    <text evidence="2">The sequence shown here is derived from an EMBL/GenBank/DDBJ whole genome shotgun (WGS) entry which is preliminary data.</text>
</comment>
<dbReference type="PANTHER" id="PTHR43752:SF2">
    <property type="entry name" value="BNR_ASP-BOX REPEAT FAMILY PROTEIN"/>
    <property type="match status" value="1"/>
</dbReference>
<dbReference type="Gene3D" id="2.120.10.10">
    <property type="match status" value="1"/>
</dbReference>
<sequence length="423" mass="47382">MKEGINDSENRRSFIKKVAVSTLVFTAGNSLLACAKKHDILNNTENKIAPTPVDLDPEVRISNNLFNQSRPDDLGLDYVSGTEQITIFRPDKPLDMKFNNHPQLVEFKGKLYATWVGHPIHEPSDESYVYYSYSEDGVNWVAPIQVGPPKRASGGWLTDGKQLTCLLLAGHKTSKTADTEGCTTTDGINWSVPKILIENAAPSESARRLPNGRFIMVCHGLGTGENAQVRVTRIMYSDSKDGLSDWKQGFLPDLPGYNDNGKEKVARPIEASWYRRKDGTLVMLFRDLSFEANTRTWKLLAAISKDNGTTWSKPVLTNIPDSDSMQCAGNLNESVAFFVNNPVPTRRRVPITVTISKDGKLFDKSFLLRDIPQPRRYEGISKTEGYSYPGNFIWKNNLYVAYATNKEDVEITRIPVKNLIEAI</sequence>
<dbReference type="InterPro" id="IPR036278">
    <property type="entry name" value="Sialidase_sf"/>
</dbReference>
<dbReference type="EC" id="3.2.1.18" evidence="2"/>
<dbReference type="InterPro" id="IPR011040">
    <property type="entry name" value="Sialidase"/>
</dbReference>
<protein>
    <submittedName>
        <fullName evidence="2">Exo-alpha-sialidase</fullName>
        <ecNumber evidence="2">3.2.1.18</ecNumber>
    </submittedName>
</protein>
<evidence type="ECO:0000259" key="1">
    <source>
        <dbReference type="Pfam" id="PF13088"/>
    </source>
</evidence>